<dbReference type="Gene3D" id="3.30.2090.10">
    <property type="entry name" value="Multidrug efflux transporter AcrB TolC docking domain, DN and DC subdomains"/>
    <property type="match status" value="1"/>
</dbReference>
<dbReference type="Gene3D" id="1.20.1640.10">
    <property type="entry name" value="Multidrug efflux transporter AcrB transmembrane domain"/>
    <property type="match status" value="1"/>
</dbReference>
<feature type="non-terminal residue" evidence="2">
    <location>
        <position position="276"/>
    </location>
</feature>
<keyword evidence="1" id="KW-1133">Transmembrane helix</keyword>
<name>T1CTS5_9ZZZZ</name>
<dbReference type="SUPFAM" id="SSF82714">
    <property type="entry name" value="Multidrug efflux transporter AcrB TolC docking domain, DN and DC subdomains"/>
    <property type="match status" value="1"/>
</dbReference>
<reference evidence="2" key="1">
    <citation type="submission" date="2013-08" db="EMBL/GenBank/DDBJ databases">
        <authorList>
            <person name="Mendez C."/>
            <person name="Richter M."/>
            <person name="Ferrer M."/>
            <person name="Sanchez J."/>
        </authorList>
    </citation>
    <scope>NUCLEOTIDE SEQUENCE</scope>
</reference>
<dbReference type="Pfam" id="PF00873">
    <property type="entry name" value="ACR_tran"/>
    <property type="match status" value="1"/>
</dbReference>
<keyword evidence="1" id="KW-0472">Membrane</keyword>
<keyword evidence="1" id="KW-0812">Transmembrane</keyword>
<sequence length="276" mass="30927">VKQNFHYPVFQVNVDRNKAAFLGISELDVDKNVITSLTTNNAIAEDFWVDTHTGNPYFLTGQYPEDKINNLDDIKDIFIRRLEPIPFDAGGRSQIAFHRPQGWGEDKKDGGRPPIYLQDIAEFKRSVNPSAIFHYDVERVVDVLVNFKHGDVYSLGEVGGKVEDYMKTVKLPEGYTWRETGMLASMHRSFGSMGIAVLLAMALVYLALVAQFQSFLDPFIIMVSVPFGLMGVLFMLYATHSGINIESLIGIIMDIGIGVSNSVLLVEFAIRLREQG</sequence>
<dbReference type="PANTHER" id="PTHR32063">
    <property type="match status" value="1"/>
</dbReference>
<feature type="transmembrane region" description="Helical" evidence="1">
    <location>
        <begin position="248"/>
        <end position="270"/>
    </location>
</feature>
<accession>T1CTS5</accession>
<dbReference type="GO" id="GO:0042910">
    <property type="term" value="F:xenobiotic transmembrane transporter activity"/>
    <property type="evidence" value="ECO:0007669"/>
    <property type="project" value="TreeGrafter"/>
</dbReference>
<evidence type="ECO:0000313" key="2">
    <source>
        <dbReference type="EMBL" id="EQD72945.1"/>
    </source>
</evidence>
<organism evidence="2">
    <name type="scientific">mine drainage metagenome</name>
    <dbReference type="NCBI Taxonomy" id="410659"/>
    <lineage>
        <taxon>unclassified sequences</taxon>
        <taxon>metagenomes</taxon>
        <taxon>ecological metagenomes</taxon>
    </lineage>
</organism>
<feature type="transmembrane region" description="Helical" evidence="1">
    <location>
        <begin position="218"/>
        <end position="236"/>
    </location>
</feature>
<evidence type="ECO:0000256" key="1">
    <source>
        <dbReference type="SAM" id="Phobius"/>
    </source>
</evidence>
<feature type="transmembrane region" description="Helical" evidence="1">
    <location>
        <begin position="190"/>
        <end position="212"/>
    </location>
</feature>
<feature type="non-terminal residue" evidence="2">
    <location>
        <position position="1"/>
    </location>
</feature>
<proteinExistence type="predicted"/>
<dbReference type="Gene3D" id="3.30.70.1440">
    <property type="entry name" value="Multidrug efflux transporter AcrB pore domain"/>
    <property type="match status" value="1"/>
</dbReference>
<protein>
    <submittedName>
        <fullName evidence="2">Acriflavin resistance protein</fullName>
    </submittedName>
</protein>
<gene>
    <name evidence="2" type="ORF">B1A_05199</name>
</gene>
<dbReference type="GO" id="GO:0005886">
    <property type="term" value="C:plasma membrane"/>
    <property type="evidence" value="ECO:0007669"/>
    <property type="project" value="TreeGrafter"/>
</dbReference>
<dbReference type="EMBL" id="AUZX01003784">
    <property type="protein sequence ID" value="EQD72945.1"/>
    <property type="molecule type" value="Genomic_DNA"/>
</dbReference>
<dbReference type="PRINTS" id="PR00702">
    <property type="entry name" value="ACRIFLAVINRP"/>
</dbReference>
<comment type="caution">
    <text evidence="2">The sequence shown here is derived from an EMBL/GenBank/DDBJ whole genome shotgun (WGS) entry which is preliminary data.</text>
</comment>
<dbReference type="PANTHER" id="PTHR32063:SF8">
    <property type="entry name" value="CATION EFFLUX PROTEIN"/>
    <property type="match status" value="1"/>
</dbReference>
<dbReference type="SUPFAM" id="SSF82866">
    <property type="entry name" value="Multidrug efflux transporter AcrB transmembrane domain"/>
    <property type="match status" value="1"/>
</dbReference>
<dbReference type="InterPro" id="IPR027463">
    <property type="entry name" value="AcrB_DN_DC_subdom"/>
</dbReference>
<dbReference type="AlphaFoldDB" id="T1CTS5"/>
<dbReference type="InterPro" id="IPR001036">
    <property type="entry name" value="Acrflvin-R"/>
</dbReference>
<reference evidence="2" key="2">
    <citation type="journal article" date="2014" name="ISME J.">
        <title>Microbial stratification in low pH oxic and suboxic macroscopic growths along an acid mine drainage.</title>
        <authorList>
            <person name="Mendez-Garcia C."/>
            <person name="Mesa V."/>
            <person name="Sprenger R.R."/>
            <person name="Richter M."/>
            <person name="Diez M.S."/>
            <person name="Solano J."/>
            <person name="Bargiela R."/>
            <person name="Golyshina O.V."/>
            <person name="Manteca A."/>
            <person name="Ramos J.L."/>
            <person name="Gallego J.R."/>
            <person name="Llorente I."/>
            <person name="Martins Dos Santos V.A."/>
            <person name="Jensen O.N."/>
            <person name="Pelaez A.I."/>
            <person name="Sanchez J."/>
            <person name="Ferrer M."/>
        </authorList>
    </citation>
    <scope>NUCLEOTIDE SEQUENCE</scope>
</reference>